<reference evidence="9" key="1">
    <citation type="submission" date="2023-03" db="EMBL/GenBank/DDBJ databases">
        <authorList>
            <person name="Julca I."/>
        </authorList>
    </citation>
    <scope>NUCLEOTIDE SEQUENCE</scope>
</reference>
<evidence type="ECO:0000256" key="4">
    <source>
        <dbReference type="ARBA" id="ARBA00022670"/>
    </source>
</evidence>
<dbReference type="SUPFAM" id="SSF53474">
    <property type="entry name" value="alpha/beta-Hydrolases"/>
    <property type="match status" value="1"/>
</dbReference>
<keyword evidence="6" id="KW-1015">Disulfide bond</keyword>
<organism evidence="9 10">
    <name type="scientific">Oldenlandia corymbosa var. corymbosa</name>
    <dbReference type="NCBI Taxonomy" id="529605"/>
    <lineage>
        <taxon>Eukaryota</taxon>
        <taxon>Viridiplantae</taxon>
        <taxon>Streptophyta</taxon>
        <taxon>Embryophyta</taxon>
        <taxon>Tracheophyta</taxon>
        <taxon>Spermatophyta</taxon>
        <taxon>Magnoliopsida</taxon>
        <taxon>eudicotyledons</taxon>
        <taxon>Gunneridae</taxon>
        <taxon>Pentapetalae</taxon>
        <taxon>asterids</taxon>
        <taxon>lamiids</taxon>
        <taxon>Gentianales</taxon>
        <taxon>Rubiaceae</taxon>
        <taxon>Rubioideae</taxon>
        <taxon>Spermacoceae</taxon>
        <taxon>Hedyotis-Oldenlandia complex</taxon>
        <taxon>Oldenlandia</taxon>
    </lineage>
</organism>
<evidence type="ECO:0000313" key="9">
    <source>
        <dbReference type="EMBL" id="CAI9103886.1"/>
    </source>
</evidence>
<dbReference type="PANTHER" id="PTHR11802">
    <property type="entry name" value="SERINE PROTEASE FAMILY S10 SERINE CARBOXYPEPTIDASE"/>
    <property type="match status" value="1"/>
</dbReference>
<dbReference type="PANTHER" id="PTHR11802:SF470">
    <property type="entry name" value="CARBOXYPEPTIDASE"/>
    <property type="match status" value="1"/>
</dbReference>
<feature type="signal peptide" evidence="8">
    <location>
        <begin position="1"/>
        <end position="20"/>
    </location>
</feature>
<dbReference type="InterPro" id="IPR029058">
    <property type="entry name" value="AB_hydrolase_fold"/>
</dbReference>
<dbReference type="Gene3D" id="3.40.50.1820">
    <property type="entry name" value="alpha/beta hydrolase"/>
    <property type="match status" value="1"/>
</dbReference>
<evidence type="ECO:0000256" key="6">
    <source>
        <dbReference type="ARBA" id="ARBA00023157"/>
    </source>
</evidence>
<evidence type="ECO:0000256" key="3">
    <source>
        <dbReference type="ARBA" id="ARBA00022645"/>
    </source>
</evidence>
<keyword evidence="3" id="KW-0121">Carboxypeptidase</keyword>
<dbReference type="PRINTS" id="PR00724">
    <property type="entry name" value="CRBOXYPTASEC"/>
</dbReference>
<dbReference type="GO" id="GO:0005773">
    <property type="term" value="C:vacuole"/>
    <property type="evidence" value="ECO:0007669"/>
    <property type="project" value="TreeGrafter"/>
</dbReference>
<dbReference type="InterPro" id="IPR001563">
    <property type="entry name" value="Peptidase_S10"/>
</dbReference>
<accession>A0AAV1D7Q1</accession>
<keyword evidence="4" id="KW-0645">Protease</keyword>
<keyword evidence="10" id="KW-1185">Reference proteome</keyword>
<dbReference type="Gene3D" id="3.40.50.11320">
    <property type="match status" value="1"/>
</dbReference>
<comment type="subcellular location">
    <subcellularLocation>
        <location evidence="1">Secreted</location>
    </subcellularLocation>
</comment>
<keyword evidence="4" id="KW-0378">Hydrolase</keyword>
<protein>
    <submittedName>
        <fullName evidence="9">OLC1v1002468C1</fullName>
    </submittedName>
</protein>
<evidence type="ECO:0000256" key="1">
    <source>
        <dbReference type="ARBA" id="ARBA00004613"/>
    </source>
</evidence>
<feature type="chain" id="PRO_5043426826" evidence="8">
    <location>
        <begin position="21"/>
        <end position="446"/>
    </location>
</feature>
<keyword evidence="7" id="KW-0325">Glycoprotein</keyword>
<dbReference type="AlphaFoldDB" id="A0AAV1D7Q1"/>
<evidence type="ECO:0000313" key="10">
    <source>
        <dbReference type="Proteomes" id="UP001161247"/>
    </source>
</evidence>
<evidence type="ECO:0000256" key="8">
    <source>
        <dbReference type="SAM" id="SignalP"/>
    </source>
</evidence>
<gene>
    <name evidence="9" type="ORF">OLC1_LOCUS12937</name>
</gene>
<dbReference type="FunFam" id="3.40.50.11320:FF:000002">
    <property type="entry name" value="Carboxypeptidase"/>
    <property type="match status" value="1"/>
</dbReference>
<keyword evidence="5 8" id="KW-0732">Signal</keyword>
<evidence type="ECO:0000256" key="7">
    <source>
        <dbReference type="ARBA" id="ARBA00023180"/>
    </source>
</evidence>
<evidence type="ECO:0000256" key="2">
    <source>
        <dbReference type="ARBA" id="ARBA00009431"/>
    </source>
</evidence>
<dbReference type="GO" id="GO:0006508">
    <property type="term" value="P:proteolysis"/>
    <property type="evidence" value="ECO:0007669"/>
    <property type="project" value="UniProtKB-KW"/>
</dbReference>
<dbReference type="GO" id="GO:0005576">
    <property type="term" value="C:extracellular region"/>
    <property type="evidence" value="ECO:0007669"/>
    <property type="project" value="UniProtKB-SubCell"/>
</dbReference>
<name>A0AAV1D7Q1_OLDCO</name>
<evidence type="ECO:0000256" key="5">
    <source>
        <dbReference type="ARBA" id="ARBA00022729"/>
    </source>
</evidence>
<dbReference type="Proteomes" id="UP001161247">
    <property type="component" value="Chromosome 4"/>
</dbReference>
<dbReference type="EMBL" id="OX459121">
    <property type="protein sequence ID" value="CAI9103886.1"/>
    <property type="molecule type" value="Genomic_DNA"/>
</dbReference>
<dbReference type="GO" id="GO:0004185">
    <property type="term" value="F:serine-type carboxypeptidase activity"/>
    <property type="evidence" value="ECO:0007669"/>
    <property type="project" value="InterPro"/>
</dbReference>
<comment type="similarity">
    <text evidence="2">Belongs to the peptidase S10 family.</text>
</comment>
<dbReference type="Pfam" id="PF00450">
    <property type="entry name" value="Peptidase_S10"/>
    <property type="match status" value="1"/>
</dbReference>
<sequence length="446" mass="49893">MNTTFLSFSVLLLLVVVCNGLKEDDKIDRLPGQPYNGVGDLNQYSGYVPVNTEVGRAFFYYFVEYSGKNPTWRPLVLWLTGGVYCSSVGIGAFTEIGPFRVNKDSKTLDLNQYAWSQEANILFVDYEVGVGFSYSNTSSDYDTYDFRVTVRDTYAFLLNWLQTFPEYKDSDVFLVGEGYSGNIAIHIGQFHLQESKYPNAPKINLKGIAVGNAFIDIESEYTGSNEYAWSHNLISEEIYLGIKTSCTYNFSDISTQWSDKCQQYLDMQNNALKNINVYDIYSPLCNSTPGSTPYDYQGPCSADYVSDYFNNPNVQTALHANLAGTPYPWSLCNYTAGNWTDYPDTALPAITELMAQGIQILIYNGDLDSYSSITSSKYAVDKLGLSVVTPWYQWYHQNEVGGFVIGYENLVFASVRGGGHFVAASQPARALELFTSFIFGSLPPSK</sequence>
<proteinExistence type="inferred from homology"/>
<dbReference type="Gene3D" id="6.10.250.940">
    <property type="match status" value="1"/>
</dbReference>